<proteinExistence type="predicted"/>
<protein>
    <recommendedName>
        <fullName evidence="3">Bacteriophage abortive infection AbiH</fullName>
    </recommendedName>
</protein>
<dbReference type="RefSeq" id="WP_007575039.1">
    <property type="nucleotide sequence ID" value="NZ_BPTS01000002.1"/>
</dbReference>
<dbReference type="EMBL" id="GL945017">
    <property type="protein sequence ID" value="EGN57464.1"/>
    <property type="molecule type" value="Genomic_DNA"/>
</dbReference>
<organism evidence="1 2">
    <name type="scientific">Hallella multisaccharivorax DSM 17128</name>
    <dbReference type="NCBI Taxonomy" id="688246"/>
    <lineage>
        <taxon>Bacteria</taxon>
        <taxon>Pseudomonadati</taxon>
        <taxon>Bacteroidota</taxon>
        <taxon>Bacteroidia</taxon>
        <taxon>Bacteroidales</taxon>
        <taxon>Prevotellaceae</taxon>
        <taxon>Hallella</taxon>
    </lineage>
</organism>
<evidence type="ECO:0000313" key="1">
    <source>
        <dbReference type="EMBL" id="EGN57464.1"/>
    </source>
</evidence>
<dbReference type="eggNOG" id="ENOG5030WI2">
    <property type="taxonomic scope" value="Bacteria"/>
</dbReference>
<name>F8N7K4_9BACT</name>
<dbReference type="HOGENOM" id="CLU_844292_0_0_10"/>
<sequence>MDERILLVVGNGFDLDLNLQTSYTNYSESDYFKNLVNKNHDNVNKFGEDFAIDLSELLYEASQSQKQWFNIEEIIYSWFLNEKTIGYSEEKVKIERNFFNDLRVSLANYLFEEEEKRDVKKDSVAAEILKLWAASSYNKYTGTFDIFSFNYTSIKKLLDKLGFSFMKDKNRNKITHIHGSLDKRNIVLGCDNYNMTSKVNPNTTFVLKYNMIHESNHFVRMLNAANWVIIFGHSMNPMDFKHFKSYFEMLAETGESFNKNLTIICKNENDEQQIKDNIEMQGISVISILDRINQYQCFYTSDLEDDNSKQRGEFTNFIDQIYEMRDIKK</sequence>
<dbReference type="Proteomes" id="UP000002772">
    <property type="component" value="Unassembled WGS sequence"/>
</dbReference>
<dbReference type="Pfam" id="PF14253">
    <property type="entry name" value="AbiH"/>
    <property type="match status" value="1"/>
</dbReference>
<dbReference type="AlphaFoldDB" id="F8N7K4"/>
<dbReference type="STRING" id="688246.Premu_2070"/>
<gene>
    <name evidence="1" type="ORF">Premu_2070</name>
</gene>
<accession>F8N7K4</accession>
<keyword evidence="2" id="KW-1185">Reference proteome</keyword>
<dbReference type="OrthoDB" id="5903604at2"/>
<dbReference type="InterPro" id="IPR025935">
    <property type="entry name" value="AbiH"/>
</dbReference>
<evidence type="ECO:0008006" key="3">
    <source>
        <dbReference type="Google" id="ProtNLM"/>
    </source>
</evidence>
<reference evidence="2" key="1">
    <citation type="journal article" date="2011" name="Stand. Genomic Sci.">
        <title>Non-contiguous finished genome sequence of the opportunistic oral pathogen Prevotella multisaccharivorax type strain (PPPA20).</title>
        <authorList>
            <person name="Pati A."/>
            <person name="Gronow S."/>
            <person name="Lu M."/>
            <person name="Lapidus A."/>
            <person name="Nolan M."/>
            <person name="Lucas S."/>
            <person name="Hammon N."/>
            <person name="Deshpande S."/>
            <person name="Cheng J.F."/>
            <person name="Tapia R."/>
            <person name="Han C."/>
            <person name="Goodwin L."/>
            <person name="Pitluck S."/>
            <person name="Liolios K."/>
            <person name="Pagani I."/>
            <person name="Mavromatis K."/>
            <person name="Mikhailova N."/>
            <person name="Huntemann M."/>
            <person name="Chen A."/>
            <person name="Palaniappan K."/>
            <person name="Land M."/>
            <person name="Hauser L."/>
            <person name="Detter J.C."/>
            <person name="Brambilla E.M."/>
            <person name="Rohde M."/>
            <person name="Goker M."/>
            <person name="Woyke T."/>
            <person name="Bristow J."/>
            <person name="Eisen J.A."/>
            <person name="Markowitz V."/>
            <person name="Hugenholtz P."/>
            <person name="Kyrpides N.C."/>
            <person name="Klenk H.P."/>
            <person name="Ivanova N."/>
        </authorList>
    </citation>
    <scope>NUCLEOTIDE SEQUENCE [LARGE SCALE GENOMIC DNA]</scope>
    <source>
        <strain evidence="2">DSM 17128</strain>
    </source>
</reference>
<evidence type="ECO:0000313" key="2">
    <source>
        <dbReference type="Proteomes" id="UP000002772"/>
    </source>
</evidence>